<reference evidence="2" key="1">
    <citation type="journal article" date="2015" name="Nature">
        <title>Complex archaea that bridge the gap between prokaryotes and eukaryotes.</title>
        <authorList>
            <person name="Spang A."/>
            <person name="Saw J.H."/>
            <person name="Jorgensen S.L."/>
            <person name="Zaremba-Niedzwiedzka K."/>
            <person name="Martijn J."/>
            <person name="Lind A.E."/>
            <person name="van Eijk R."/>
            <person name="Schleper C."/>
            <person name="Guy L."/>
            <person name="Ettema T.J."/>
        </authorList>
    </citation>
    <scope>NUCLEOTIDE SEQUENCE</scope>
</reference>
<protein>
    <submittedName>
        <fullName evidence="2">Uncharacterized protein</fullName>
    </submittedName>
</protein>
<keyword evidence="1" id="KW-0175">Coiled coil</keyword>
<feature type="coiled-coil region" evidence="1">
    <location>
        <begin position="26"/>
        <end position="53"/>
    </location>
</feature>
<comment type="caution">
    <text evidence="2">The sequence shown here is derived from an EMBL/GenBank/DDBJ whole genome shotgun (WGS) entry which is preliminary data.</text>
</comment>
<gene>
    <name evidence="2" type="ORF">LCGC14_0810270</name>
</gene>
<dbReference type="EMBL" id="LAZR01002228">
    <property type="protein sequence ID" value="KKN32798.1"/>
    <property type="molecule type" value="Genomic_DNA"/>
</dbReference>
<accession>A0A0F9SUG0</accession>
<evidence type="ECO:0000313" key="2">
    <source>
        <dbReference type="EMBL" id="KKN32798.1"/>
    </source>
</evidence>
<evidence type="ECO:0000256" key="1">
    <source>
        <dbReference type="SAM" id="Coils"/>
    </source>
</evidence>
<dbReference type="AlphaFoldDB" id="A0A0F9SUG0"/>
<organism evidence="2">
    <name type="scientific">marine sediment metagenome</name>
    <dbReference type="NCBI Taxonomy" id="412755"/>
    <lineage>
        <taxon>unclassified sequences</taxon>
        <taxon>metagenomes</taxon>
        <taxon>ecological metagenomes</taxon>
    </lineage>
</organism>
<sequence>MAEVKLTQSSSDETGEEHVIPNLMTRSRMEHDLESLRRDRDRVEHAMAQLEEESTRLLRPINQDLMSDKAREITGMNEKIEEAIQGLINLNKGINPERDEFERKEKEKS</sequence>
<proteinExistence type="predicted"/>
<name>A0A0F9SUG0_9ZZZZ</name>